<accession>A0A485K930</accession>
<name>A0A485K930_9STRA</name>
<evidence type="ECO:0000313" key="4">
    <source>
        <dbReference type="Proteomes" id="UP000332933"/>
    </source>
</evidence>
<keyword evidence="4" id="KW-1185">Reference proteome</keyword>
<evidence type="ECO:0000313" key="3">
    <source>
        <dbReference type="EMBL" id="VFT80319.1"/>
    </source>
</evidence>
<dbReference type="Proteomes" id="UP000332933">
    <property type="component" value="Unassembled WGS sequence"/>
</dbReference>
<evidence type="ECO:0000313" key="2">
    <source>
        <dbReference type="EMBL" id="KAF0715845.1"/>
    </source>
</evidence>
<protein>
    <submittedName>
        <fullName evidence="3">Aste57867_3144 protein</fullName>
    </submittedName>
</protein>
<sequence length="348" mass="39586">MLEVDFMLDADEMRKLLECMRLRKYRADRKNEKQKLLRDVQHLESELSRLQLRPRKAKAPITTEALATTMLAQNNKHLRSHVENQARVARLLAAWVASHTVPKGIPTRASWFESTLVADPLIRRQGLQWLSERVYHIALNSTSVHPFGASMADSIRVQMLMQGDGIDGPNVGGSETHIQHTFFAPVQEVANVIWSWDQCNSAYRSEVAEQVDHQLVYYRGNSLSGANLRRVNRMFMDGNRVIITLALVAEDECCVMGDDELRIHGFAWTIVEPVTDSISLMRHSRFHGAPKTKHGVASVEAIAKLYMPSHESENTSHQVLAERLRCTVETMYTHIVCDSIKTLVMEYL</sequence>
<reference evidence="2" key="2">
    <citation type="submission" date="2019-06" db="EMBL/GenBank/DDBJ databases">
        <title>Genomics analysis of Aphanomyces spp. identifies a new class of oomycete effector associated with host adaptation.</title>
        <authorList>
            <person name="Gaulin E."/>
        </authorList>
    </citation>
    <scope>NUCLEOTIDE SEQUENCE</scope>
    <source>
        <strain evidence="2">CBS 578.67</strain>
    </source>
</reference>
<reference evidence="3 4" key="1">
    <citation type="submission" date="2019-03" db="EMBL/GenBank/DDBJ databases">
        <authorList>
            <person name="Gaulin E."/>
            <person name="Dumas B."/>
        </authorList>
    </citation>
    <scope>NUCLEOTIDE SEQUENCE [LARGE SCALE GENOMIC DNA]</scope>
    <source>
        <strain evidence="3">CBS 568.67</strain>
    </source>
</reference>
<evidence type="ECO:0000256" key="1">
    <source>
        <dbReference type="SAM" id="Coils"/>
    </source>
</evidence>
<dbReference type="AlphaFoldDB" id="A0A485K930"/>
<gene>
    <name evidence="3" type="primary">Aste57867_3144</name>
    <name evidence="2" type="ORF">As57867_003135</name>
    <name evidence="3" type="ORF">ASTE57867_3144</name>
</gene>
<proteinExistence type="predicted"/>
<dbReference type="EMBL" id="CAADRA010000511">
    <property type="protein sequence ID" value="VFT80319.1"/>
    <property type="molecule type" value="Genomic_DNA"/>
</dbReference>
<feature type="coiled-coil region" evidence="1">
    <location>
        <begin position="26"/>
        <end position="53"/>
    </location>
</feature>
<organism evidence="3 4">
    <name type="scientific">Aphanomyces stellatus</name>
    <dbReference type="NCBI Taxonomy" id="120398"/>
    <lineage>
        <taxon>Eukaryota</taxon>
        <taxon>Sar</taxon>
        <taxon>Stramenopiles</taxon>
        <taxon>Oomycota</taxon>
        <taxon>Saprolegniomycetes</taxon>
        <taxon>Saprolegniales</taxon>
        <taxon>Verrucalvaceae</taxon>
        <taxon>Aphanomyces</taxon>
    </lineage>
</organism>
<keyword evidence="1" id="KW-0175">Coiled coil</keyword>
<dbReference type="EMBL" id="VJMH01000511">
    <property type="protein sequence ID" value="KAF0715845.1"/>
    <property type="molecule type" value="Genomic_DNA"/>
</dbReference>